<gene>
    <name evidence="3" type="ORF">K8U61_20945</name>
</gene>
<evidence type="ECO:0000313" key="4">
    <source>
        <dbReference type="Proteomes" id="UP000780875"/>
    </source>
</evidence>
<sequence>MGRHRHISGQRAPAVHPGTETHGSSAPGWAWMAGAALLGLVGLIVSVHVCARLG</sequence>
<feature type="region of interest" description="Disordered" evidence="1">
    <location>
        <begin position="1"/>
        <end position="23"/>
    </location>
</feature>
<evidence type="ECO:0000313" key="3">
    <source>
        <dbReference type="EMBL" id="MBZ5740652.1"/>
    </source>
</evidence>
<protein>
    <submittedName>
        <fullName evidence="3">Uncharacterized protein</fullName>
    </submittedName>
</protein>
<evidence type="ECO:0000256" key="1">
    <source>
        <dbReference type="SAM" id="MobiDB-lite"/>
    </source>
</evidence>
<keyword evidence="2" id="KW-1133">Transmembrane helix</keyword>
<dbReference type="EMBL" id="JAIQZJ010000016">
    <property type="protein sequence ID" value="MBZ5740652.1"/>
    <property type="molecule type" value="Genomic_DNA"/>
</dbReference>
<feature type="transmembrane region" description="Helical" evidence="2">
    <location>
        <begin position="29"/>
        <end position="51"/>
    </location>
</feature>
<evidence type="ECO:0000256" key="2">
    <source>
        <dbReference type="SAM" id="Phobius"/>
    </source>
</evidence>
<organism evidence="3 4">
    <name type="scientific">Nocardioides mangrovi</name>
    <dbReference type="NCBI Taxonomy" id="2874580"/>
    <lineage>
        <taxon>Bacteria</taxon>
        <taxon>Bacillati</taxon>
        <taxon>Actinomycetota</taxon>
        <taxon>Actinomycetes</taxon>
        <taxon>Propionibacteriales</taxon>
        <taxon>Nocardioidaceae</taxon>
        <taxon>Nocardioides</taxon>
    </lineage>
</organism>
<keyword evidence="2" id="KW-0472">Membrane</keyword>
<keyword evidence="4" id="KW-1185">Reference proteome</keyword>
<reference evidence="3 4" key="1">
    <citation type="submission" date="2021-09" db="EMBL/GenBank/DDBJ databases">
        <title>Whole genome sequence of Nocardioides sp. GBK3QG-3.</title>
        <authorList>
            <person name="Tuo L."/>
        </authorList>
    </citation>
    <scope>NUCLEOTIDE SEQUENCE [LARGE SCALE GENOMIC DNA]</scope>
    <source>
        <strain evidence="3 4">GBK3QG-3</strain>
    </source>
</reference>
<dbReference type="Proteomes" id="UP000780875">
    <property type="component" value="Unassembled WGS sequence"/>
</dbReference>
<comment type="caution">
    <text evidence="3">The sequence shown here is derived from an EMBL/GenBank/DDBJ whole genome shotgun (WGS) entry which is preliminary data.</text>
</comment>
<dbReference type="RefSeq" id="WP_224125010.1">
    <property type="nucleotide sequence ID" value="NZ_JAIQZJ010000016.1"/>
</dbReference>
<proteinExistence type="predicted"/>
<accession>A0ABS7UJ86</accession>
<keyword evidence="2" id="KW-0812">Transmembrane</keyword>
<name>A0ABS7UJ86_9ACTN</name>